<evidence type="ECO:0000313" key="1">
    <source>
        <dbReference type="EMBL" id="KKK49026.1"/>
    </source>
</evidence>
<organism evidence="1">
    <name type="scientific">marine sediment metagenome</name>
    <dbReference type="NCBI Taxonomy" id="412755"/>
    <lineage>
        <taxon>unclassified sequences</taxon>
        <taxon>metagenomes</taxon>
        <taxon>ecological metagenomes</taxon>
    </lineage>
</organism>
<dbReference type="EMBL" id="LAZR01068766">
    <property type="protein sequence ID" value="KKK49026.1"/>
    <property type="molecule type" value="Genomic_DNA"/>
</dbReference>
<comment type="caution">
    <text evidence="1">The sequence shown here is derived from an EMBL/GenBank/DDBJ whole genome shotgun (WGS) entry which is preliminary data.</text>
</comment>
<feature type="non-terminal residue" evidence="1">
    <location>
        <position position="1"/>
    </location>
</feature>
<accession>A0A0F8YLR4</accession>
<dbReference type="AlphaFoldDB" id="A0A0F8YLR4"/>
<name>A0A0F8YLR4_9ZZZZ</name>
<gene>
    <name evidence="1" type="ORF">LCGC14_3139230</name>
</gene>
<proteinExistence type="predicted"/>
<protein>
    <submittedName>
        <fullName evidence="1">Uncharacterized protein</fullName>
    </submittedName>
</protein>
<sequence>VGLVDGSNGARDYVTQMMAERFCGVVSSRNSDIPREPDMIFSWRFRISPDLEKHVRRGAVLVCFDLGYFDENKYDNFSISINGIHGQSMGVDGILDLPPRRHPRIWSWRSAGEFIQIISPGWLHDPTLRAAASELPAGWVIDTTGQAIAAFNRPVKVRHHPKGLPPGMSKIPPLATTFDETYVSISYASNAAIQTILAGVPTVVQHPRCPAYEIASHTLALSHPPGREAWAHRLSYRQYGMLQESEQKAAQEYIERGYAQAKKKGPLLDPLGTYGIRREK</sequence>
<reference evidence="1" key="1">
    <citation type="journal article" date="2015" name="Nature">
        <title>Complex archaea that bridge the gap between prokaryotes and eukaryotes.</title>
        <authorList>
            <person name="Spang A."/>
            <person name="Saw J.H."/>
            <person name="Jorgensen S.L."/>
            <person name="Zaremba-Niedzwiedzka K."/>
            <person name="Martijn J."/>
            <person name="Lind A.E."/>
            <person name="van Eijk R."/>
            <person name="Schleper C."/>
            <person name="Guy L."/>
            <person name="Ettema T.J."/>
        </authorList>
    </citation>
    <scope>NUCLEOTIDE SEQUENCE</scope>
</reference>